<protein>
    <submittedName>
        <fullName evidence="5">Glycosyltransferase family 4 protein</fullName>
    </submittedName>
</protein>
<gene>
    <name evidence="5" type="ORF">IPN02_18710</name>
</gene>
<evidence type="ECO:0000313" key="6">
    <source>
        <dbReference type="Proteomes" id="UP000727993"/>
    </source>
</evidence>
<keyword evidence="1" id="KW-0328">Glycosyltransferase</keyword>
<dbReference type="Gene3D" id="3.40.50.2000">
    <property type="entry name" value="Glycogen Phosphorylase B"/>
    <property type="match status" value="1"/>
</dbReference>
<dbReference type="Proteomes" id="UP000727993">
    <property type="component" value="Unassembled WGS sequence"/>
</dbReference>
<accession>A0A936NEF7</accession>
<comment type="caution">
    <text evidence="5">The sequence shown here is derived from an EMBL/GenBank/DDBJ whole genome shotgun (WGS) entry which is preliminary data.</text>
</comment>
<feature type="compositionally biased region" description="Gly residues" evidence="3">
    <location>
        <begin position="362"/>
        <end position="371"/>
    </location>
</feature>
<feature type="compositionally biased region" description="Gly residues" evidence="3">
    <location>
        <begin position="439"/>
        <end position="471"/>
    </location>
</feature>
<dbReference type="CDD" id="cd03801">
    <property type="entry name" value="GT4_PimA-like"/>
    <property type="match status" value="1"/>
</dbReference>
<evidence type="ECO:0000313" key="5">
    <source>
        <dbReference type="EMBL" id="MBK9298820.1"/>
    </source>
</evidence>
<dbReference type="SUPFAM" id="SSF53756">
    <property type="entry name" value="UDP-Glycosyltransferase/glycogen phosphorylase"/>
    <property type="match status" value="1"/>
</dbReference>
<evidence type="ECO:0000256" key="2">
    <source>
        <dbReference type="ARBA" id="ARBA00022679"/>
    </source>
</evidence>
<dbReference type="EMBL" id="JADJZA010000010">
    <property type="protein sequence ID" value="MBK9298820.1"/>
    <property type="molecule type" value="Genomic_DNA"/>
</dbReference>
<evidence type="ECO:0000256" key="3">
    <source>
        <dbReference type="SAM" id="MobiDB-lite"/>
    </source>
</evidence>
<feature type="compositionally biased region" description="Basic residues" evidence="3">
    <location>
        <begin position="374"/>
        <end position="386"/>
    </location>
</feature>
<proteinExistence type="predicted"/>
<dbReference type="Pfam" id="PF13439">
    <property type="entry name" value="Glyco_transf_4"/>
    <property type="match status" value="1"/>
</dbReference>
<sequence>MSIRNGAETYVQDLAMELLAQGHRPMVYTAEVGATGRELIDLTIPVTDDLDTLGVRPDVIHGQHFMTAMTALAYFRDVPMVGVSHGWRPWTETPIRHPNVVRYVAVDEAVRDRLSLQHGIEDDRISIVHNSVDLERFQRTAAPGESLRRMLLFSNYVLKGSPYFLAAHQAAEELGVELDVVGTGTNSQTSAPEKILGDYDLVLAQGRSAIEAMAAGASVMIGSSRAFGPLVRPDNVERLRELNFGIRTQTLPVAASTITSQLAGYSAADASEVSSWIRDRVGVPDAVRQLITIYEEAIGAFDPASEDADEAARATGRFLTQATAQFHDVLHKPPNPNRRPPEEGQTHPRPQRHRGNNPQTRGGPGGPGDTGGAAKKRAPTKARGKNRGTNNTGGAPGTPAPKGKGEHAGGPTPPGGPQQKKPRTPKGPQPGAKARGNRTKGGGAATGGGGGGGGGEGVGGGEGPGGGGKLQGKGRESRGVQRRTPPGSTRCTRHEASGPGAGGTQRPPRTTHQGPLRPGA</sequence>
<feature type="domain" description="Glycosyltransferase subfamily 4-like N-terminal" evidence="4">
    <location>
        <begin position="5"/>
        <end position="136"/>
    </location>
</feature>
<evidence type="ECO:0000259" key="4">
    <source>
        <dbReference type="Pfam" id="PF13439"/>
    </source>
</evidence>
<dbReference type="InterPro" id="IPR028098">
    <property type="entry name" value="Glyco_trans_4-like_N"/>
</dbReference>
<keyword evidence="2" id="KW-0808">Transferase</keyword>
<evidence type="ECO:0000256" key="1">
    <source>
        <dbReference type="ARBA" id="ARBA00022676"/>
    </source>
</evidence>
<organism evidence="5 6">
    <name type="scientific">Candidatus Neomicrothrix subdominans</name>
    <dbReference type="NCBI Taxonomy" id="2954438"/>
    <lineage>
        <taxon>Bacteria</taxon>
        <taxon>Bacillati</taxon>
        <taxon>Actinomycetota</taxon>
        <taxon>Acidimicrobiia</taxon>
        <taxon>Acidimicrobiales</taxon>
        <taxon>Microthrixaceae</taxon>
        <taxon>Candidatus Neomicrothrix</taxon>
    </lineage>
</organism>
<reference evidence="5 6" key="1">
    <citation type="submission" date="2020-10" db="EMBL/GenBank/DDBJ databases">
        <title>Connecting structure to function with the recovery of over 1000 high-quality activated sludge metagenome-assembled genomes encoding full-length rRNA genes using long-read sequencing.</title>
        <authorList>
            <person name="Singleton C.M."/>
            <person name="Petriglieri F."/>
            <person name="Kristensen J.M."/>
            <person name="Kirkegaard R.H."/>
            <person name="Michaelsen T.Y."/>
            <person name="Andersen M.H."/>
            <person name="Karst S.M."/>
            <person name="Dueholm M.S."/>
            <person name="Nielsen P.H."/>
            <person name="Albertsen M."/>
        </authorList>
    </citation>
    <scope>NUCLEOTIDE SEQUENCE [LARGE SCALE GENOMIC DNA]</scope>
    <source>
        <strain evidence="5">Lyne_18-Q3-R50-59_MAXAC.006</strain>
    </source>
</reference>
<name>A0A936NEF7_9ACTN</name>
<dbReference type="AlphaFoldDB" id="A0A936NEF7"/>
<feature type="region of interest" description="Disordered" evidence="3">
    <location>
        <begin position="328"/>
        <end position="520"/>
    </location>
</feature>
<dbReference type="GO" id="GO:0016757">
    <property type="term" value="F:glycosyltransferase activity"/>
    <property type="evidence" value="ECO:0007669"/>
    <property type="project" value="UniProtKB-KW"/>
</dbReference>